<keyword evidence="1" id="KW-0808">Transferase</keyword>
<proteinExistence type="predicted"/>
<dbReference type="Gene3D" id="3.40.50.150">
    <property type="entry name" value="Vaccinia Virus protein VP39"/>
    <property type="match status" value="1"/>
</dbReference>
<organism evidence="1 2">
    <name type="scientific">Peribacillus huizhouensis</name>
    <dbReference type="NCBI Taxonomy" id="1501239"/>
    <lineage>
        <taxon>Bacteria</taxon>
        <taxon>Bacillati</taxon>
        <taxon>Bacillota</taxon>
        <taxon>Bacilli</taxon>
        <taxon>Bacillales</taxon>
        <taxon>Bacillaceae</taxon>
        <taxon>Peribacillus</taxon>
    </lineage>
</organism>
<sequence length="257" mass="29256">MFVTTAGRTDEIHTERAKSIATQFSLPFYKRNKRSLTRMHQDYGMDCLVVGKNKLELHTISGGSPFFFHPNIAMVRIKRMMNGEDDPYITAARIEKGSSILDCTLGLGSDAIIASYVSGACGEIRAIEENSIISFIVKEGLLQWESGIELMDAAMKRIQIETGNHHEVLKKLPDNSFDVVYFDPMFEERIEESEGINGLAQFASYNDLQLETIEQAKRVANNRVVLKDHFRSKRFEKLGFTTIKRKTSLFHYGYIQL</sequence>
<dbReference type="EMBL" id="JACJHX010000009">
    <property type="protein sequence ID" value="MBA9027720.1"/>
    <property type="molecule type" value="Genomic_DNA"/>
</dbReference>
<protein>
    <submittedName>
        <fullName evidence="1">Methyltransferase</fullName>
    </submittedName>
</protein>
<dbReference type="InterPro" id="IPR007536">
    <property type="entry name" value="16SrRNA_methylTrfase_J"/>
</dbReference>
<evidence type="ECO:0000313" key="2">
    <source>
        <dbReference type="Proteomes" id="UP000626697"/>
    </source>
</evidence>
<gene>
    <name evidence="1" type="ORF">HNP81_003011</name>
</gene>
<dbReference type="InterPro" id="IPR029063">
    <property type="entry name" value="SAM-dependent_MTases_sf"/>
</dbReference>
<name>A0ABR6CSZ7_9BACI</name>
<dbReference type="SUPFAM" id="SSF53335">
    <property type="entry name" value="S-adenosyl-L-methionine-dependent methyltransferases"/>
    <property type="match status" value="1"/>
</dbReference>
<dbReference type="RefSeq" id="WP_182503117.1">
    <property type="nucleotide sequence ID" value="NZ_JACJHX010000009.1"/>
</dbReference>
<dbReference type="GO" id="GO:0032259">
    <property type="term" value="P:methylation"/>
    <property type="evidence" value="ECO:0007669"/>
    <property type="project" value="UniProtKB-KW"/>
</dbReference>
<dbReference type="PANTHER" id="PTHR36112">
    <property type="entry name" value="RIBOSOMAL RNA SMALL SUBUNIT METHYLTRANSFERASE J"/>
    <property type="match status" value="1"/>
</dbReference>
<dbReference type="Proteomes" id="UP000626697">
    <property type="component" value="Unassembled WGS sequence"/>
</dbReference>
<comment type="caution">
    <text evidence="1">The sequence shown here is derived from an EMBL/GenBank/DDBJ whole genome shotgun (WGS) entry which is preliminary data.</text>
</comment>
<accession>A0ABR6CSZ7</accession>
<dbReference type="PANTHER" id="PTHR36112:SF1">
    <property type="entry name" value="RIBOSOMAL RNA SMALL SUBUNIT METHYLTRANSFERASE J"/>
    <property type="match status" value="1"/>
</dbReference>
<dbReference type="Pfam" id="PF04445">
    <property type="entry name" value="SAM_MT"/>
    <property type="match status" value="1"/>
</dbReference>
<dbReference type="GO" id="GO:0008168">
    <property type="term" value="F:methyltransferase activity"/>
    <property type="evidence" value="ECO:0007669"/>
    <property type="project" value="UniProtKB-KW"/>
</dbReference>
<keyword evidence="2" id="KW-1185">Reference proteome</keyword>
<keyword evidence="1" id="KW-0489">Methyltransferase</keyword>
<reference evidence="1 2" key="1">
    <citation type="submission" date="2020-08" db="EMBL/GenBank/DDBJ databases">
        <title>Genomic Encyclopedia of Type Strains, Phase IV (KMG-IV): sequencing the most valuable type-strain genomes for metagenomic binning, comparative biology and taxonomic classification.</title>
        <authorList>
            <person name="Goeker M."/>
        </authorList>
    </citation>
    <scope>NUCLEOTIDE SEQUENCE [LARGE SCALE GENOMIC DNA]</scope>
    <source>
        <strain evidence="1 2">DSM 105481</strain>
    </source>
</reference>
<evidence type="ECO:0000313" key="1">
    <source>
        <dbReference type="EMBL" id="MBA9027720.1"/>
    </source>
</evidence>